<reference evidence="11" key="1">
    <citation type="submission" date="2015-08" db="UniProtKB">
        <authorList>
            <consortium name="WormBaseParasite"/>
        </authorList>
    </citation>
    <scope>IDENTIFICATION</scope>
</reference>
<dbReference type="CDD" id="cd04280">
    <property type="entry name" value="ZnMc_astacin_like"/>
    <property type="match status" value="1"/>
</dbReference>
<name>A0A0K0EJL9_STRER</name>
<dbReference type="EC" id="3.4.24.-" evidence="8"/>
<feature type="active site" evidence="7">
    <location>
        <position position="152"/>
    </location>
</feature>
<dbReference type="SMART" id="SM00235">
    <property type="entry name" value="ZnMc"/>
    <property type="match status" value="1"/>
</dbReference>
<evidence type="ECO:0000256" key="5">
    <source>
        <dbReference type="ARBA" id="ARBA00023049"/>
    </source>
</evidence>
<evidence type="ECO:0000259" key="9">
    <source>
        <dbReference type="PROSITE" id="PS51864"/>
    </source>
</evidence>
<dbReference type="WBParaSite" id="TCONS_00007777.p1">
    <property type="protein sequence ID" value="TCONS_00007777.p1"/>
    <property type="gene ID" value="XLOC_005795"/>
</dbReference>
<dbReference type="InterPro" id="IPR000742">
    <property type="entry name" value="EGF"/>
</dbReference>
<dbReference type="PANTHER" id="PTHR10127">
    <property type="entry name" value="DISCOIDIN, CUB, EGF, LAMININ , AND ZINC METALLOPROTEASE DOMAIN CONTAINING"/>
    <property type="match status" value="1"/>
</dbReference>
<keyword evidence="4 7" id="KW-0862">Zinc</keyword>
<feature type="binding site" evidence="7">
    <location>
        <position position="161"/>
    </location>
    <ligand>
        <name>Zn(2+)</name>
        <dbReference type="ChEBI" id="CHEBI:29105"/>
        <note>catalytic</note>
    </ligand>
</feature>
<keyword evidence="3 7" id="KW-0378">Hydrolase</keyword>
<dbReference type="InterPro" id="IPR034035">
    <property type="entry name" value="Astacin-like_dom"/>
</dbReference>
<comment type="caution">
    <text evidence="7">Lacks conserved residue(s) required for the propagation of feature annotation.</text>
</comment>
<evidence type="ECO:0000256" key="2">
    <source>
        <dbReference type="ARBA" id="ARBA00022723"/>
    </source>
</evidence>
<dbReference type="Proteomes" id="UP000035681">
    <property type="component" value="Unplaced"/>
</dbReference>
<feature type="binding site" evidence="7">
    <location>
        <position position="151"/>
    </location>
    <ligand>
        <name>Zn(2+)</name>
        <dbReference type="ChEBI" id="CHEBI:29105"/>
        <note>catalytic</note>
    </ligand>
</feature>
<feature type="disulfide bond" evidence="7">
    <location>
        <begin position="98"/>
        <end position="253"/>
    </location>
</feature>
<dbReference type="Gene3D" id="3.40.390.10">
    <property type="entry name" value="Collagenase (Catalytic Domain)"/>
    <property type="match status" value="1"/>
</dbReference>
<evidence type="ECO:0000256" key="8">
    <source>
        <dbReference type="RuleBase" id="RU361183"/>
    </source>
</evidence>
<sequence length="414" mass="48655">MHLVIIVFCVFFSINSKTYSDNEVFNNETKFKRSINLVDNTKNSIFELNKSIINNRNKRKIAFHKKLKWGLTIFYHIEEPLNPFMIAGALKIIEKETCFRFIPLKRLYPNVSGLRYKYLGECLSHIGKKQQKQWQLIKIGRMCDFPGGIIHETFHALGFIHEQCRYDRDSYLKINEENIDDSQKYNCEKIDYHQAIDYCQPFDFGSIMHYGSYAYSKNGVKTLIPKHPYYENTIGNIEYPSFIDVKILNMHYCRDICRIKIYCFNDGYQDPNNCNTCKCIEGYSGQDCHKLAKPKRACGKTEIIVGSKTPFLKVRGKKNCVFHLISRKNRIIEIKIIALHMLPNRKLVCSFKNALEVKYWKNKAATGARFCLGLHNIHITSQNNHVLIYYKSTDPRNFVSLYFKESMHTNYFIH</sequence>
<feature type="chain" id="PRO_5005120718" description="Metalloendopeptidase" evidence="8">
    <location>
        <begin position="21"/>
        <end position="414"/>
    </location>
</feature>
<proteinExistence type="predicted"/>
<evidence type="ECO:0000256" key="1">
    <source>
        <dbReference type="ARBA" id="ARBA00022670"/>
    </source>
</evidence>
<comment type="cofactor">
    <cofactor evidence="7 8">
        <name>Zn(2+)</name>
        <dbReference type="ChEBI" id="CHEBI:29105"/>
    </cofactor>
    <text evidence="7 8">Binds 1 zinc ion per subunit.</text>
</comment>
<dbReference type="PROSITE" id="PS51864">
    <property type="entry name" value="ASTACIN"/>
    <property type="match status" value="1"/>
</dbReference>
<keyword evidence="2 7" id="KW-0479">Metal-binding</keyword>
<dbReference type="GO" id="GO:0008270">
    <property type="term" value="F:zinc ion binding"/>
    <property type="evidence" value="ECO:0007669"/>
    <property type="project" value="UniProtKB-UniRule"/>
</dbReference>
<dbReference type="PRINTS" id="PR00480">
    <property type="entry name" value="ASTACIN"/>
</dbReference>
<organism evidence="11">
    <name type="scientific">Strongyloides stercoralis</name>
    <name type="common">Threadworm</name>
    <dbReference type="NCBI Taxonomy" id="6248"/>
    <lineage>
        <taxon>Eukaryota</taxon>
        <taxon>Metazoa</taxon>
        <taxon>Ecdysozoa</taxon>
        <taxon>Nematoda</taxon>
        <taxon>Chromadorea</taxon>
        <taxon>Rhabditida</taxon>
        <taxon>Tylenchina</taxon>
        <taxon>Panagrolaimomorpha</taxon>
        <taxon>Strongyloidoidea</taxon>
        <taxon>Strongyloididae</taxon>
        <taxon>Strongyloides</taxon>
    </lineage>
</organism>
<evidence type="ECO:0000256" key="7">
    <source>
        <dbReference type="PROSITE-ProRule" id="PRU01211"/>
    </source>
</evidence>
<evidence type="ECO:0000313" key="10">
    <source>
        <dbReference type="Proteomes" id="UP000035681"/>
    </source>
</evidence>
<keyword evidence="6 7" id="KW-1015">Disulfide bond</keyword>
<accession>A0A0K0EJL9</accession>
<feature type="binding site" evidence="7">
    <location>
        <position position="155"/>
    </location>
    <ligand>
        <name>Zn(2+)</name>
        <dbReference type="ChEBI" id="CHEBI:29105"/>
        <note>catalytic</note>
    </ligand>
</feature>
<dbReference type="InterPro" id="IPR006026">
    <property type="entry name" value="Peptidase_Metallo"/>
</dbReference>
<dbReference type="AlphaFoldDB" id="A0A0K0EJL9"/>
<keyword evidence="10" id="KW-1185">Reference proteome</keyword>
<keyword evidence="5 7" id="KW-0482">Metalloprotease</keyword>
<feature type="signal peptide" evidence="8">
    <location>
        <begin position="1"/>
        <end position="20"/>
    </location>
</feature>
<dbReference type="GO" id="GO:0006508">
    <property type="term" value="P:proteolysis"/>
    <property type="evidence" value="ECO:0007669"/>
    <property type="project" value="UniProtKB-KW"/>
</dbReference>
<evidence type="ECO:0000313" key="11">
    <source>
        <dbReference type="WBParaSite" id="SSTP_0000966100.1"/>
    </source>
</evidence>
<dbReference type="Pfam" id="PF01400">
    <property type="entry name" value="Astacin"/>
    <property type="match status" value="1"/>
</dbReference>
<dbReference type="PROSITE" id="PS01186">
    <property type="entry name" value="EGF_2"/>
    <property type="match status" value="1"/>
</dbReference>
<evidence type="ECO:0000256" key="6">
    <source>
        <dbReference type="ARBA" id="ARBA00023157"/>
    </source>
</evidence>
<dbReference type="PANTHER" id="PTHR10127:SF780">
    <property type="entry name" value="METALLOENDOPEPTIDASE"/>
    <property type="match status" value="1"/>
</dbReference>
<dbReference type="InterPro" id="IPR024079">
    <property type="entry name" value="MetalloPept_cat_dom_sf"/>
</dbReference>
<keyword evidence="1 7" id="KW-0645">Protease</keyword>
<evidence type="ECO:0000256" key="4">
    <source>
        <dbReference type="ARBA" id="ARBA00022833"/>
    </source>
</evidence>
<keyword evidence="8" id="KW-0732">Signal</keyword>
<evidence type="ECO:0000256" key="3">
    <source>
        <dbReference type="ARBA" id="ARBA00022801"/>
    </source>
</evidence>
<dbReference type="SUPFAM" id="SSF55486">
    <property type="entry name" value="Metalloproteases ('zincins'), catalytic domain"/>
    <property type="match status" value="1"/>
</dbReference>
<dbReference type="InterPro" id="IPR001506">
    <property type="entry name" value="Peptidase_M12A"/>
</dbReference>
<dbReference type="PROSITE" id="PS00022">
    <property type="entry name" value="EGF_1"/>
    <property type="match status" value="1"/>
</dbReference>
<dbReference type="GO" id="GO:0004222">
    <property type="term" value="F:metalloendopeptidase activity"/>
    <property type="evidence" value="ECO:0007669"/>
    <property type="project" value="UniProtKB-UniRule"/>
</dbReference>
<protein>
    <recommendedName>
        <fullName evidence="8">Metalloendopeptidase</fullName>
        <ecNumber evidence="8">3.4.24.-</ecNumber>
    </recommendedName>
</protein>
<dbReference type="WBParaSite" id="SSTP_0000966100.1">
    <property type="protein sequence ID" value="SSTP_0000966100.1"/>
    <property type="gene ID" value="SSTP_0000966100"/>
</dbReference>
<feature type="domain" description="Peptidase M12A" evidence="9">
    <location>
        <begin position="59"/>
        <end position="254"/>
    </location>
</feature>